<evidence type="ECO:0000256" key="2">
    <source>
        <dbReference type="ARBA" id="ARBA00023043"/>
    </source>
</evidence>
<evidence type="ECO:0000256" key="3">
    <source>
        <dbReference type="PROSITE-ProRule" id="PRU00023"/>
    </source>
</evidence>
<keyword evidence="5" id="KW-1185">Reference proteome</keyword>
<gene>
    <name evidence="4" type="ordered locus">Sde_1640</name>
</gene>
<dbReference type="SMART" id="SM00248">
    <property type="entry name" value="ANK"/>
    <property type="match status" value="4"/>
</dbReference>
<dbReference type="KEGG" id="sde:Sde_1640"/>
<dbReference type="AlphaFoldDB" id="Q21K79"/>
<dbReference type="eggNOG" id="COG0666">
    <property type="taxonomic scope" value="Bacteria"/>
</dbReference>
<dbReference type="Gene3D" id="1.25.40.20">
    <property type="entry name" value="Ankyrin repeat-containing domain"/>
    <property type="match status" value="1"/>
</dbReference>
<dbReference type="PANTHER" id="PTHR24198">
    <property type="entry name" value="ANKYRIN REPEAT AND PROTEIN KINASE DOMAIN-CONTAINING PROTEIN"/>
    <property type="match status" value="1"/>
</dbReference>
<evidence type="ECO:0000313" key="5">
    <source>
        <dbReference type="Proteomes" id="UP000001947"/>
    </source>
</evidence>
<dbReference type="Proteomes" id="UP000001947">
    <property type="component" value="Chromosome"/>
</dbReference>
<dbReference type="Pfam" id="PF12796">
    <property type="entry name" value="Ank_2"/>
    <property type="match status" value="1"/>
</dbReference>
<protein>
    <submittedName>
        <fullName evidence="4">Ankyrin</fullName>
    </submittedName>
</protein>
<organism evidence="4 5">
    <name type="scientific">Saccharophagus degradans (strain 2-40 / ATCC 43961 / DSM 17024)</name>
    <dbReference type="NCBI Taxonomy" id="203122"/>
    <lineage>
        <taxon>Bacteria</taxon>
        <taxon>Pseudomonadati</taxon>
        <taxon>Pseudomonadota</taxon>
        <taxon>Gammaproteobacteria</taxon>
        <taxon>Cellvibrionales</taxon>
        <taxon>Cellvibrionaceae</taxon>
        <taxon>Saccharophagus</taxon>
    </lineage>
</organism>
<dbReference type="PROSITE" id="PS50088">
    <property type="entry name" value="ANK_REPEAT"/>
    <property type="match status" value="2"/>
</dbReference>
<dbReference type="EMBL" id="CP000282">
    <property type="protein sequence ID" value="ABD80900.1"/>
    <property type="molecule type" value="Genomic_DNA"/>
</dbReference>
<dbReference type="RefSeq" id="WP_011468120.1">
    <property type="nucleotide sequence ID" value="NC_007912.1"/>
</dbReference>
<dbReference type="InterPro" id="IPR002110">
    <property type="entry name" value="Ankyrin_rpt"/>
</dbReference>
<proteinExistence type="predicted"/>
<feature type="repeat" description="ANK" evidence="3">
    <location>
        <begin position="38"/>
        <end position="70"/>
    </location>
</feature>
<keyword evidence="1" id="KW-0677">Repeat</keyword>
<feature type="repeat" description="ANK" evidence="3">
    <location>
        <begin position="103"/>
        <end position="135"/>
    </location>
</feature>
<reference evidence="4 5" key="1">
    <citation type="journal article" date="2008" name="PLoS Genet.">
        <title>Complete genome sequence of the complex carbohydrate-degrading marine bacterium, Saccharophagus degradans strain 2-40 T.</title>
        <authorList>
            <person name="Weiner R.M."/>
            <person name="Taylor L.E.II."/>
            <person name="Henrissat B."/>
            <person name="Hauser L."/>
            <person name="Land M."/>
            <person name="Coutinho P.M."/>
            <person name="Rancurel C."/>
            <person name="Saunders E.H."/>
            <person name="Longmire A.G."/>
            <person name="Zhang H."/>
            <person name="Bayer E.A."/>
            <person name="Gilbert H.J."/>
            <person name="Larimer F."/>
            <person name="Zhulin I.B."/>
            <person name="Ekborg N.A."/>
            <person name="Lamed R."/>
            <person name="Richardson P.M."/>
            <person name="Borovok I."/>
            <person name="Hutcheson S."/>
        </authorList>
    </citation>
    <scope>NUCLEOTIDE SEQUENCE [LARGE SCALE GENOMIC DNA]</scope>
    <source>
        <strain evidence="5">2-40 / ATCC 43961 / DSM 17024</strain>
    </source>
</reference>
<dbReference type="GeneID" id="98615657"/>
<accession>Q21K79</accession>
<dbReference type="STRING" id="203122.Sde_1640"/>
<keyword evidence="2 3" id="KW-0040">ANK repeat</keyword>
<dbReference type="PANTHER" id="PTHR24198:SF165">
    <property type="entry name" value="ANKYRIN REPEAT-CONTAINING PROTEIN-RELATED"/>
    <property type="match status" value="1"/>
</dbReference>
<sequence length="297" mass="31888">MTNGNNKEIFKICSEGDELEKLEQLIAAGADIEARTEAGRTPLMVACLAGNFNFVRKLIKHGADVSAQDNKSFSVIHFAVEGSSGSIKLLAQAGADINAQTKQGYTPLMMACEIGKITAMENLCSLGANTALTTAKNAGPIVVALNSVKAWSASNAQKMVRILLAGGVSVGYQCTSTGSSEIHIAAQKIEDDRYRDKPRYAIFNAIAKAGDNPWRKNKLGAMAIDYLAETDLVHVKSGLKAYAKNAEQEVLSQITSLRGLQAYRLIYPKKPLDKILKSLTLTDVERVKLQAGLDALG</sequence>
<dbReference type="PROSITE" id="PS50297">
    <property type="entry name" value="ANK_REP_REGION"/>
    <property type="match status" value="1"/>
</dbReference>
<dbReference type="OrthoDB" id="6329794at2"/>
<name>Q21K79_SACD2</name>
<evidence type="ECO:0000313" key="4">
    <source>
        <dbReference type="EMBL" id="ABD80900.1"/>
    </source>
</evidence>
<dbReference type="InterPro" id="IPR036770">
    <property type="entry name" value="Ankyrin_rpt-contain_sf"/>
</dbReference>
<dbReference type="HOGENOM" id="CLU_936535_0_0_6"/>
<dbReference type="SUPFAM" id="SSF48403">
    <property type="entry name" value="Ankyrin repeat"/>
    <property type="match status" value="1"/>
</dbReference>
<evidence type="ECO:0000256" key="1">
    <source>
        <dbReference type="ARBA" id="ARBA00022737"/>
    </source>
</evidence>